<protein>
    <submittedName>
        <fullName evidence="1">Uncharacterized protein</fullName>
    </submittedName>
</protein>
<comment type="caution">
    <text evidence="1">The sequence shown here is derived from an EMBL/GenBank/DDBJ whole genome shotgun (WGS) entry which is preliminary data.</text>
</comment>
<dbReference type="EMBL" id="PGCJ01001075">
    <property type="protein sequence ID" value="PLW10075.1"/>
    <property type="molecule type" value="Genomic_DNA"/>
</dbReference>
<sequence length="119" mass="12875">MLARMVSSEFTSDAAIQLKIGRRATEQIKNQFKLGGQTPGPQSLNQSTIHSVAQHPSLNWMAASDITLDATIRASFSGSCGFTLGEFVLSMRNGSSNPIHQASNVGLCYFWEAAQAARR</sequence>
<gene>
    <name evidence="1" type="ORF">PCANC_22483</name>
</gene>
<dbReference type="Proteomes" id="UP000235388">
    <property type="component" value="Unassembled WGS sequence"/>
</dbReference>
<keyword evidence="2" id="KW-1185">Reference proteome</keyword>
<proteinExistence type="predicted"/>
<organism evidence="1 2">
    <name type="scientific">Puccinia coronata f. sp. avenae</name>
    <dbReference type="NCBI Taxonomy" id="200324"/>
    <lineage>
        <taxon>Eukaryota</taxon>
        <taxon>Fungi</taxon>
        <taxon>Dikarya</taxon>
        <taxon>Basidiomycota</taxon>
        <taxon>Pucciniomycotina</taxon>
        <taxon>Pucciniomycetes</taxon>
        <taxon>Pucciniales</taxon>
        <taxon>Pucciniaceae</taxon>
        <taxon>Puccinia</taxon>
    </lineage>
</organism>
<accession>A0A2N5SA37</accession>
<evidence type="ECO:0000313" key="1">
    <source>
        <dbReference type="EMBL" id="PLW10075.1"/>
    </source>
</evidence>
<reference evidence="1 2" key="1">
    <citation type="submission" date="2017-11" db="EMBL/GenBank/DDBJ databases">
        <title>De novo assembly and phasing of dikaryotic genomes from two isolates of Puccinia coronata f. sp. avenae, the causal agent of oat crown rust.</title>
        <authorList>
            <person name="Miller M.E."/>
            <person name="Zhang Y."/>
            <person name="Omidvar V."/>
            <person name="Sperschneider J."/>
            <person name="Schwessinger B."/>
            <person name="Raley C."/>
            <person name="Palmer J.M."/>
            <person name="Garnica D."/>
            <person name="Upadhyaya N."/>
            <person name="Rathjen J."/>
            <person name="Taylor J.M."/>
            <person name="Park R.F."/>
            <person name="Dodds P.N."/>
            <person name="Hirsch C.D."/>
            <person name="Kianian S.F."/>
            <person name="Figueroa M."/>
        </authorList>
    </citation>
    <scope>NUCLEOTIDE SEQUENCE [LARGE SCALE GENOMIC DNA]</scope>
    <source>
        <strain evidence="1">12NC29</strain>
    </source>
</reference>
<evidence type="ECO:0000313" key="2">
    <source>
        <dbReference type="Proteomes" id="UP000235388"/>
    </source>
</evidence>
<dbReference type="AlphaFoldDB" id="A0A2N5SA37"/>
<name>A0A2N5SA37_9BASI</name>